<evidence type="ECO:0000256" key="2">
    <source>
        <dbReference type="ARBA" id="ARBA00022475"/>
    </source>
</evidence>
<feature type="transmembrane region" description="Helical" evidence="8">
    <location>
        <begin position="21"/>
        <end position="39"/>
    </location>
</feature>
<sequence length="684" mass="75122">MVEQSPSSWGSARSPNHARRLHGSIVLLLLLALLLMGLGGSMHTRLLSMGEQIWPGYYSLNPHASAPSCETDIDLDKRVQEEIAEKEDDPFGISGGDAPNEKAIRDSIKRNLERCEERHEKFEAMQERITPVLIAYKAVERGMSEWLTDNRSLSTYLFILLLGFGAATAAFSNHHISIVPPMNRPDWALAQGGQLVVNLLMVLSLRNYLGDLESTPDTQRLQEVQHAWTLMFGVLAVINLWRMFRMPDYLPKGRLRLGSPLVLPLYCWMGLAGYVYFAHDGSWDTAGLGVYFNQLTKHASLFVNIGLYVFVGMMLKQTSIPQRLLAVIHPWQLPPAALASLVIFATAFPTAFTGASGIFILAVGGTIYDELRRAGAGRQLSLATTAMSGSLGVVLNPCLLIVVVAALNREVTTTELFGWGFWVFVLSACIFTFMVCSSEKEWKPRVVNKRYAMKTSLRALKPLIPDVALVAVVVFAFWLVLGMEFNEFSAPTMLPIIMMALVWLDHSGEGSRTLGTARRVAVGAGESAVHVGALLTLIGLSMTVGGVLERSDIIAGLFPAQADSVLLVVLALMVMLTIIGMFMDPFAAVVLVSATIAQPAIGLGVDPLHFWVMTIVAFELGYLTPPVALNHLLTRQVVGVREAFVPEPEAPNFYRRFQRLLLPLMVMSLTLALVALVPLLFYGK</sequence>
<feature type="transmembrane region" description="Helical" evidence="8">
    <location>
        <begin position="351"/>
        <end position="368"/>
    </location>
</feature>
<feature type="transmembrane region" description="Helical" evidence="8">
    <location>
        <begin position="380"/>
        <end position="407"/>
    </location>
</feature>
<evidence type="ECO:0000313" key="11">
    <source>
        <dbReference type="Proteomes" id="UP000295830"/>
    </source>
</evidence>
<protein>
    <submittedName>
        <fullName evidence="10">TRAP-type C4-dicarboxylate transport system permease large subunit</fullName>
    </submittedName>
</protein>
<feature type="transmembrane region" description="Helical" evidence="8">
    <location>
        <begin position="660"/>
        <end position="682"/>
    </location>
</feature>
<feature type="transmembrane region" description="Helical" evidence="8">
    <location>
        <begin position="527"/>
        <end position="548"/>
    </location>
</feature>
<dbReference type="PANTHER" id="PTHR33362">
    <property type="entry name" value="SIALIC ACID TRAP TRANSPORTER PERMEASE PROTEIN SIAT-RELATED"/>
    <property type="match status" value="1"/>
</dbReference>
<feature type="transmembrane region" description="Helical" evidence="8">
    <location>
        <begin position="298"/>
        <end position="315"/>
    </location>
</feature>
<dbReference type="InterPro" id="IPR004681">
    <property type="entry name" value="TRAP_DctM"/>
</dbReference>
<dbReference type="RefSeq" id="WP_133735399.1">
    <property type="nucleotide sequence ID" value="NZ_SOAX01000002.1"/>
</dbReference>
<dbReference type="AlphaFoldDB" id="A0A4R7JZD2"/>
<keyword evidence="3 7" id="KW-0997">Cell inner membrane</keyword>
<keyword evidence="11" id="KW-1185">Reference proteome</keyword>
<accession>A0A4R7JZD2</accession>
<keyword evidence="4 8" id="KW-0812">Transmembrane</keyword>
<dbReference type="InterPro" id="IPR010656">
    <property type="entry name" value="DctM"/>
</dbReference>
<dbReference type="EMBL" id="SOAX01000002">
    <property type="protein sequence ID" value="TDT43324.1"/>
    <property type="molecule type" value="Genomic_DNA"/>
</dbReference>
<evidence type="ECO:0000256" key="1">
    <source>
        <dbReference type="ARBA" id="ARBA00004429"/>
    </source>
</evidence>
<keyword evidence="7" id="KW-0813">Transport</keyword>
<keyword evidence="2" id="KW-1003">Cell membrane</keyword>
<evidence type="ECO:0000313" key="10">
    <source>
        <dbReference type="EMBL" id="TDT43324.1"/>
    </source>
</evidence>
<dbReference type="Pfam" id="PF06808">
    <property type="entry name" value="DctM"/>
    <property type="match status" value="1"/>
</dbReference>
<evidence type="ECO:0000256" key="3">
    <source>
        <dbReference type="ARBA" id="ARBA00022519"/>
    </source>
</evidence>
<keyword evidence="5 8" id="KW-1133">Transmembrane helix</keyword>
<comment type="caution">
    <text evidence="10">The sequence shown here is derived from an EMBL/GenBank/DDBJ whole genome shotgun (WGS) entry which is preliminary data.</text>
</comment>
<comment type="function">
    <text evidence="7">Part of the tripartite ATP-independent periplasmic (TRAP) transport system.</text>
</comment>
<feature type="transmembrane region" description="Helical" evidence="8">
    <location>
        <begin position="261"/>
        <end position="278"/>
    </location>
</feature>
<evidence type="ECO:0000256" key="6">
    <source>
        <dbReference type="ARBA" id="ARBA00023136"/>
    </source>
</evidence>
<feature type="transmembrane region" description="Helical" evidence="8">
    <location>
        <begin position="187"/>
        <end position="205"/>
    </location>
</feature>
<dbReference type="OrthoDB" id="9796052at2"/>
<feature type="domain" description="TRAP C4-dicarboxylate transport system permease DctM subunit" evidence="9">
    <location>
        <begin position="275"/>
        <end position="678"/>
    </location>
</feature>
<feature type="transmembrane region" description="Helical" evidence="8">
    <location>
        <begin position="560"/>
        <end position="579"/>
    </location>
</feature>
<gene>
    <name evidence="10" type="ORF">DES49_1138</name>
</gene>
<feature type="transmembrane region" description="Helical" evidence="8">
    <location>
        <begin position="153"/>
        <end position="175"/>
    </location>
</feature>
<name>A0A4R7JZD2_9GAMM</name>
<evidence type="ECO:0000256" key="7">
    <source>
        <dbReference type="RuleBase" id="RU369079"/>
    </source>
</evidence>
<dbReference type="PANTHER" id="PTHR33362:SF2">
    <property type="entry name" value="TRAP TRANSPORTER LARGE PERMEASE PROTEIN"/>
    <property type="match status" value="1"/>
</dbReference>
<comment type="subcellular location">
    <subcellularLocation>
        <location evidence="1 7">Cell inner membrane</location>
        <topology evidence="1 7">Multi-pass membrane protein</topology>
    </subcellularLocation>
</comment>
<proteinExistence type="predicted"/>
<feature type="transmembrane region" description="Helical" evidence="8">
    <location>
        <begin position="419"/>
        <end position="438"/>
    </location>
</feature>
<feature type="transmembrane region" description="Helical" evidence="8">
    <location>
        <begin position="611"/>
        <end position="633"/>
    </location>
</feature>
<dbReference type="GO" id="GO:0005886">
    <property type="term" value="C:plasma membrane"/>
    <property type="evidence" value="ECO:0007669"/>
    <property type="project" value="UniProtKB-SubCell"/>
</dbReference>
<dbReference type="Proteomes" id="UP000295830">
    <property type="component" value="Unassembled WGS sequence"/>
</dbReference>
<reference evidence="10 11" key="1">
    <citation type="submission" date="2019-03" db="EMBL/GenBank/DDBJ databases">
        <title>Genomic Encyclopedia of Type Strains, Phase IV (KMG-IV): sequencing the most valuable type-strain genomes for metagenomic binning, comparative biology and taxonomic classification.</title>
        <authorList>
            <person name="Goeker M."/>
        </authorList>
    </citation>
    <scope>NUCLEOTIDE SEQUENCE [LARGE SCALE GENOMIC DNA]</scope>
    <source>
        <strain evidence="10 11">DSM 15505</strain>
    </source>
</reference>
<feature type="transmembrane region" description="Helical" evidence="8">
    <location>
        <begin position="225"/>
        <end position="241"/>
    </location>
</feature>
<feature type="transmembrane region" description="Helical" evidence="8">
    <location>
        <begin position="459"/>
        <end position="482"/>
    </location>
</feature>
<organism evidence="10 11">
    <name type="scientific">Halospina denitrificans</name>
    <dbReference type="NCBI Taxonomy" id="332522"/>
    <lineage>
        <taxon>Bacteria</taxon>
        <taxon>Pseudomonadati</taxon>
        <taxon>Pseudomonadota</taxon>
        <taxon>Gammaproteobacteria</taxon>
        <taxon>Halospina</taxon>
    </lineage>
</organism>
<evidence type="ECO:0000256" key="4">
    <source>
        <dbReference type="ARBA" id="ARBA00022692"/>
    </source>
</evidence>
<evidence type="ECO:0000256" key="5">
    <source>
        <dbReference type="ARBA" id="ARBA00022989"/>
    </source>
</evidence>
<evidence type="ECO:0000256" key="8">
    <source>
        <dbReference type="SAM" id="Phobius"/>
    </source>
</evidence>
<dbReference type="GO" id="GO:0022857">
    <property type="term" value="F:transmembrane transporter activity"/>
    <property type="evidence" value="ECO:0007669"/>
    <property type="project" value="UniProtKB-UniRule"/>
</dbReference>
<evidence type="ECO:0000259" key="9">
    <source>
        <dbReference type="Pfam" id="PF06808"/>
    </source>
</evidence>
<keyword evidence="6 8" id="KW-0472">Membrane</keyword>